<keyword evidence="1" id="KW-0472">Membrane</keyword>
<proteinExistence type="predicted"/>
<dbReference type="EMBL" id="ATAY01000020">
    <property type="protein sequence ID" value="EPR13494.1"/>
    <property type="molecule type" value="Genomic_DNA"/>
</dbReference>
<protein>
    <submittedName>
        <fullName evidence="2">Uncharacterized protein</fullName>
    </submittedName>
</protein>
<dbReference type="Proteomes" id="UP000016860">
    <property type="component" value="Unassembled WGS sequence"/>
</dbReference>
<feature type="transmembrane region" description="Helical" evidence="1">
    <location>
        <begin position="192"/>
        <end position="213"/>
    </location>
</feature>
<dbReference type="PATRIC" id="fig|1330534.3.peg.1201"/>
<dbReference type="AlphaFoldDB" id="U4R4Q3"/>
<reference evidence="2 3" key="1">
    <citation type="journal article" date="2013" name="Genome Announc.">
        <title>Draft Genome Sequence of the Cellulolytic Bacterium Clostridium papyrosolvens C7 (ATCC 700395).</title>
        <authorList>
            <person name="Zepeda V."/>
            <person name="Dassa B."/>
            <person name="Borovok I."/>
            <person name="Lamed R."/>
            <person name="Bayer E.A."/>
            <person name="Cate J.H."/>
        </authorList>
    </citation>
    <scope>NUCLEOTIDE SEQUENCE [LARGE SCALE GENOMIC DNA]</scope>
    <source>
        <strain evidence="2 3">C7</strain>
    </source>
</reference>
<comment type="caution">
    <text evidence="2">The sequence shown here is derived from an EMBL/GenBank/DDBJ whole genome shotgun (WGS) entry which is preliminary data.</text>
</comment>
<organism evidence="2 3">
    <name type="scientific">Ruminiclostridium papyrosolvens C7</name>
    <dbReference type="NCBI Taxonomy" id="1330534"/>
    <lineage>
        <taxon>Bacteria</taxon>
        <taxon>Bacillati</taxon>
        <taxon>Bacillota</taxon>
        <taxon>Clostridia</taxon>
        <taxon>Eubacteriales</taxon>
        <taxon>Oscillospiraceae</taxon>
        <taxon>Ruminiclostridium</taxon>
    </lineage>
</organism>
<keyword evidence="1" id="KW-0812">Transmembrane</keyword>
<feature type="transmembrane region" description="Helical" evidence="1">
    <location>
        <begin position="251"/>
        <end position="273"/>
    </location>
</feature>
<gene>
    <name evidence="2" type="ORF">L323_06020</name>
</gene>
<feature type="transmembrane region" description="Helical" evidence="1">
    <location>
        <begin position="61"/>
        <end position="82"/>
    </location>
</feature>
<evidence type="ECO:0000256" key="1">
    <source>
        <dbReference type="SAM" id="Phobius"/>
    </source>
</evidence>
<sequence>MTKRKDLLAVVTLLLLCVTAIPGIMSIDFSHAISFLNQYGQSVSIYGYGIYAFDSYFKAPISIGTDFCILFVLVPMFLYTYIQYRKSNDSLAELKMISVYSVALYYAASIVFGVTYNRLFIAYVVLFSCSIFGMFMHIKKIKWSQTIQVTKGLIVFLILSGIALFAAWLPDIIPTLLNGGTLPLIEVYTTEITYVLDMGIIGPLCFVCLHLLVKKQSLGTMLLAILLKACIVVGIMMIPQTILQVVSGAEIQMPVLVSKSLSFVALGGFALFFNIKMYKELSNEITEEK</sequence>
<dbReference type="STRING" id="1330534.L323_06020"/>
<evidence type="ECO:0000313" key="3">
    <source>
        <dbReference type="Proteomes" id="UP000016860"/>
    </source>
</evidence>
<accession>U4R4Q3</accession>
<evidence type="ECO:0000313" key="2">
    <source>
        <dbReference type="EMBL" id="EPR13494.1"/>
    </source>
</evidence>
<feature type="transmembrane region" description="Helical" evidence="1">
    <location>
        <begin position="150"/>
        <end position="169"/>
    </location>
</feature>
<dbReference type="RefSeq" id="WP_020814785.1">
    <property type="nucleotide sequence ID" value="NZ_ATAY01000020.1"/>
</dbReference>
<feature type="transmembrane region" description="Helical" evidence="1">
    <location>
        <begin position="220"/>
        <end position="239"/>
    </location>
</feature>
<dbReference type="OrthoDB" id="3260635at2"/>
<keyword evidence="1" id="KW-1133">Transmembrane helix</keyword>
<name>U4R4Q3_9FIRM</name>
<feature type="transmembrane region" description="Helical" evidence="1">
    <location>
        <begin position="120"/>
        <end position="138"/>
    </location>
</feature>
<feature type="transmembrane region" description="Helical" evidence="1">
    <location>
        <begin position="94"/>
        <end position="114"/>
    </location>
</feature>